<dbReference type="InterPro" id="IPR051531">
    <property type="entry name" value="N-acetyltransferase"/>
</dbReference>
<keyword evidence="3" id="KW-1185">Reference proteome</keyword>
<evidence type="ECO:0000259" key="1">
    <source>
        <dbReference type="PROSITE" id="PS51186"/>
    </source>
</evidence>
<comment type="caution">
    <text evidence="2">The sequence shown here is derived from an EMBL/GenBank/DDBJ whole genome shotgun (WGS) entry which is preliminary data.</text>
</comment>
<dbReference type="GO" id="GO:0016747">
    <property type="term" value="F:acyltransferase activity, transferring groups other than amino-acyl groups"/>
    <property type="evidence" value="ECO:0007669"/>
    <property type="project" value="InterPro"/>
</dbReference>
<dbReference type="InterPro" id="IPR000182">
    <property type="entry name" value="GNAT_dom"/>
</dbReference>
<dbReference type="PANTHER" id="PTHR43792">
    <property type="entry name" value="GNAT FAMILY, PUTATIVE (AFU_ORTHOLOGUE AFUA_3G00765)-RELATED-RELATED"/>
    <property type="match status" value="1"/>
</dbReference>
<dbReference type="AlphaFoldDB" id="A0AAD5VGF1"/>
<name>A0AAD5VGF1_9APHY</name>
<dbReference type="Proteomes" id="UP001212997">
    <property type="component" value="Unassembled WGS sequence"/>
</dbReference>
<feature type="domain" description="N-acetyltransferase" evidence="1">
    <location>
        <begin position="7"/>
        <end position="175"/>
    </location>
</feature>
<reference evidence="2" key="1">
    <citation type="submission" date="2022-07" db="EMBL/GenBank/DDBJ databases">
        <title>Genome Sequence of Physisporinus lineatus.</title>
        <authorList>
            <person name="Buettner E."/>
        </authorList>
    </citation>
    <scope>NUCLEOTIDE SEQUENCE</scope>
    <source>
        <strain evidence="2">VT162</strain>
    </source>
</reference>
<protein>
    <recommendedName>
        <fullName evidence="1">N-acetyltransferase domain-containing protein</fullName>
    </recommendedName>
</protein>
<accession>A0AAD5VGF1</accession>
<sequence>MFETNRLILRPFQENDINFMLDLWNEPEVQRGTTADYLVPRSKKFKEKLREWTQSVPQVDNALFYVIITLKETGEFMGNLTINVSNHKNRDGTLGITLSRKFWGRGYGQEALLFTLDHAFKSLALHRVSLGVFESNVGAVKLYTKVGFKEEGRIRKGVWIEGAWEDVILMGILEEEWRSDIQHLRADATS</sequence>
<evidence type="ECO:0000313" key="3">
    <source>
        <dbReference type="Proteomes" id="UP001212997"/>
    </source>
</evidence>
<gene>
    <name evidence="2" type="ORF">NLI96_g542</name>
</gene>
<dbReference type="Pfam" id="PF13302">
    <property type="entry name" value="Acetyltransf_3"/>
    <property type="match status" value="1"/>
</dbReference>
<dbReference type="Gene3D" id="3.40.630.30">
    <property type="match status" value="1"/>
</dbReference>
<organism evidence="2 3">
    <name type="scientific">Meripilus lineatus</name>
    <dbReference type="NCBI Taxonomy" id="2056292"/>
    <lineage>
        <taxon>Eukaryota</taxon>
        <taxon>Fungi</taxon>
        <taxon>Dikarya</taxon>
        <taxon>Basidiomycota</taxon>
        <taxon>Agaricomycotina</taxon>
        <taxon>Agaricomycetes</taxon>
        <taxon>Polyporales</taxon>
        <taxon>Meripilaceae</taxon>
        <taxon>Meripilus</taxon>
    </lineage>
</organism>
<evidence type="ECO:0000313" key="2">
    <source>
        <dbReference type="EMBL" id="KAJ3491714.1"/>
    </source>
</evidence>
<dbReference type="EMBL" id="JANAWD010000008">
    <property type="protein sequence ID" value="KAJ3491714.1"/>
    <property type="molecule type" value="Genomic_DNA"/>
</dbReference>
<dbReference type="SUPFAM" id="SSF55729">
    <property type="entry name" value="Acyl-CoA N-acyltransferases (Nat)"/>
    <property type="match status" value="1"/>
</dbReference>
<dbReference type="InterPro" id="IPR016181">
    <property type="entry name" value="Acyl_CoA_acyltransferase"/>
</dbReference>
<proteinExistence type="predicted"/>
<dbReference type="PROSITE" id="PS51186">
    <property type="entry name" value="GNAT"/>
    <property type="match status" value="1"/>
</dbReference>